<dbReference type="AlphaFoldDB" id="A0A4Z2JBN2"/>
<feature type="region of interest" description="Disordered" evidence="1">
    <location>
        <begin position="112"/>
        <end position="150"/>
    </location>
</feature>
<dbReference type="Proteomes" id="UP000314294">
    <property type="component" value="Unassembled WGS sequence"/>
</dbReference>
<protein>
    <submittedName>
        <fullName evidence="2">Uncharacterized protein</fullName>
    </submittedName>
</protein>
<evidence type="ECO:0000256" key="1">
    <source>
        <dbReference type="SAM" id="MobiDB-lite"/>
    </source>
</evidence>
<dbReference type="EMBL" id="SRLO01000009">
    <property type="protein sequence ID" value="TNN87639.1"/>
    <property type="molecule type" value="Genomic_DNA"/>
</dbReference>
<accession>A0A4Z2JBN2</accession>
<evidence type="ECO:0000313" key="3">
    <source>
        <dbReference type="Proteomes" id="UP000314294"/>
    </source>
</evidence>
<sequence length="150" mass="15771">MACQDSLPRTCGESRGGDERKKIQYLSLNSSVKVPRWEESGKRGPGVSLGHDSLSLASSPLPVLSYEGVLASYLPTTVEPLPFSCLGEEHPGVGPRYGEELLLVEVGLWGRDKESGKGVSDGVVRESRSRSGGRSAAEGGNGNASGNPVM</sequence>
<name>A0A4Z2JBN2_9TELE</name>
<comment type="caution">
    <text evidence="2">The sequence shown here is derived from an EMBL/GenBank/DDBJ whole genome shotgun (WGS) entry which is preliminary data.</text>
</comment>
<feature type="compositionally biased region" description="Low complexity" evidence="1">
    <location>
        <begin position="130"/>
        <end position="150"/>
    </location>
</feature>
<keyword evidence="3" id="KW-1185">Reference proteome</keyword>
<gene>
    <name evidence="2" type="ORF">EYF80_001986</name>
</gene>
<reference evidence="2 3" key="1">
    <citation type="submission" date="2019-03" db="EMBL/GenBank/DDBJ databases">
        <title>First draft genome of Liparis tanakae, snailfish: a comprehensive survey of snailfish specific genes.</title>
        <authorList>
            <person name="Kim W."/>
            <person name="Song I."/>
            <person name="Jeong J.-H."/>
            <person name="Kim D."/>
            <person name="Kim S."/>
            <person name="Ryu S."/>
            <person name="Song J.Y."/>
            <person name="Lee S.K."/>
        </authorList>
    </citation>
    <scope>NUCLEOTIDE SEQUENCE [LARGE SCALE GENOMIC DNA]</scope>
    <source>
        <tissue evidence="2">Muscle</tissue>
    </source>
</reference>
<evidence type="ECO:0000313" key="2">
    <source>
        <dbReference type="EMBL" id="TNN87639.1"/>
    </source>
</evidence>
<dbReference type="OrthoDB" id="10649733at2759"/>
<proteinExistence type="predicted"/>
<organism evidence="2 3">
    <name type="scientific">Liparis tanakae</name>
    <name type="common">Tanaka's snailfish</name>
    <dbReference type="NCBI Taxonomy" id="230148"/>
    <lineage>
        <taxon>Eukaryota</taxon>
        <taxon>Metazoa</taxon>
        <taxon>Chordata</taxon>
        <taxon>Craniata</taxon>
        <taxon>Vertebrata</taxon>
        <taxon>Euteleostomi</taxon>
        <taxon>Actinopterygii</taxon>
        <taxon>Neopterygii</taxon>
        <taxon>Teleostei</taxon>
        <taxon>Neoteleostei</taxon>
        <taxon>Acanthomorphata</taxon>
        <taxon>Eupercaria</taxon>
        <taxon>Perciformes</taxon>
        <taxon>Cottioidei</taxon>
        <taxon>Cottales</taxon>
        <taxon>Liparidae</taxon>
        <taxon>Liparis</taxon>
    </lineage>
</organism>